<reference evidence="3" key="3">
    <citation type="submission" date="2021-05" db="EMBL/GenBank/DDBJ databases">
        <title>Whole genome sequencing of cultured pathogen.</title>
        <authorList>
            <person name="Hoffmann M."/>
            <person name="Balkey M."/>
            <person name="Luo Y."/>
        </authorList>
    </citation>
    <scope>NUCLEOTIDE SEQUENCE</scope>
    <source>
        <strain evidence="3">CFSAN058540</strain>
    </source>
</reference>
<dbReference type="AlphaFoldDB" id="A0A658AXB1"/>
<dbReference type="InterPro" id="IPR013557">
    <property type="entry name" value="AntA/B_antirep"/>
</dbReference>
<proteinExistence type="predicted"/>
<name>A0A658AXB1_SALET</name>
<dbReference type="PANTHER" id="PTHR36180">
    <property type="entry name" value="DNA-BINDING PROTEIN-RELATED-RELATED"/>
    <property type="match status" value="1"/>
</dbReference>
<dbReference type="EMBL" id="QAQR01000016">
    <property type="protein sequence ID" value="PUP30097.1"/>
    <property type="molecule type" value="Genomic_DNA"/>
</dbReference>
<reference evidence="2 4" key="1">
    <citation type="submission" date="2018-04" db="EMBL/GenBank/DDBJ databases">
        <title>Whole genome sequencing of Salmonella enterica.</title>
        <authorList>
            <person name="Bell R."/>
        </authorList>
    </citation>
    <scope>NUCLEOTIDE SEQUENCE [LARGE SCALE GENOMIC DNA]</scope>
    <source>
        <strain evidence="2 4">CFSAN058504</strain>
    </source>
</reference>
<evidence type="ECO:0000313" key="3">
    <source>
        <dbReference type="EMBL" id="QXR78621.1"/>
    </source>
</evidence>
<evidence type="ECO:0000313" key="4">
    <source>
        <dbReference type="Proteomes" id="UP000250876"/>
    </source>
</evidence>
<dbReference type="Proteomes" id="UP000250876">
    <property type="component" value="Unassembled WGS sequence"/>
</dbReference>
<dbReference type="PANTHER" id="PTHR36180:SF1">
    <property type="entry name" value="ANTA_ANTB ANTIREPRESSOR DOMAIN-CONTAINING PROTEIN"/>
    <property type="match status" value="1"/>
</dbReference>
<evidence type="ECO:0000313" key="2">
    <source>
        <dbReference type="EMBL" id="PUP30097.1"/>
    </source>
</evidence>
<feature type="domain" description="AntA/AntB antirepressor" evidence="1">
    <location>
        <begin position="47"/>
        <end position="121"/>
    </location>
</feature>
<gene>
    <name evidence="3" type="ORF">DAX88_006530</name>
    <name evidence="2" type="ORF">DAY08_23035</name>
</gene>
<dbReference type="RefSeq" id="WP_070790033.1">
    <property type="nucleotide sequence ID" value="NZ_CP077710.1"/>
</dbReference>
<dbReference type="Pfam" id="PF08346">
    <property type="entry name" value="AntA"/>
    <property type="match status" value="1"/>
</dbReference>
<evidence type="ECO:0000259" key="1">
    <source>
        <dbReference type="Pfam" id="PF08346"/>
    </source>
</evidence>
<organism evidence="2 4">
    <name type="scientific">Salmonella enterica I</name>
    <dbReference type="NCBI Taxonomy" id="59201"/>
    <lineage>
        <taxon>Bacteria</taxon>
        <taxon>Pseudomonadati</taxon>
        <taxon>Pseudomonadota</taxon>
        <taxon>Gammaproteobacteria</taxon>
        <taxon>Enterobacterales</taxon>
        <taxon>Enterobacteriaceae</taxon>
        <taxon>Salmonella</taxon>
    </lineage>
</organism>
<accession>A0A658AXB1</accession>
<dbReference type="EMBL" id="CP077710">
    <property type="protein sequence ID" value="QXR78621.1"/>
    <property type="molecule type" value="Genomic_DNA"/>
</dbReference>
<reference evidence="3" key="2">
    <citation type="submission" date="2018-04" db="EMBL/GenBank/DDBJ databases">
        <authorList>
            <person name="Bell R."/>
        </authorList>
    </citation>
    <scope>NUCLEOTIDE SEQUENCE</scope>
    <source>
        <strain evidence="3">CFSAN058540</strain>
    </source>
</reference>
<protein>
    <submittedName>
        <fullName evidence="2">AntA/AntB antirepressor family protein</fullName>
    </submittedName>
</protein>
<sequence length="269" mass="30528">MNTEKRPVTGPGFAHPENSVKVISYSSIAALVPVIPGNIGDNQTHIVSARTLHEALGVKRDFTTWIKDRIRRYGFVEGVDYVVVENLTSPVLGRSKSRQRVEHDYLITLNMGKEIAMVERSEQGRTIRRYFIKCEEELHKAAPEKAAALRRELKARLTVASYFKPMCAALDLQRAETGKATQPHHYTTEANMLARIVTGGMTAKQWAQSNGVTGDPRDHMNALQLEHLSYLEQSNITLIELGQDYHQRKAELMRLSQRWLARHMEADHD</sequence>